<feature type="domain" description="Polymerase/histidinol phosphatase N-terminal" evidence="23">
    <location>
        <begin position="340"/>
        <end position="419"/>
    </location>
</feature>
<evidence type="ECO:0000313" key="26">
    <source>
        <dbReference type="Proteomes" id="UP000488506"/>
    </source>
</evidence>
<dbReference type="Pfam" id="PF14520">
    <property type="entry name" value="HHH_5"/>
    <property type="match status" value="1"/>
</dbReference>
<feature type="domain" description="Helix-hairpin-helix DNA-binding motif class 1" evidence="22">
    <location>
        <begin position="54"/>
        <end position="73"/>
    </location>
</feature>
<dbReference type="InterPro" id="IPR004013">
    <property type="entry name" value="PHP_dom"/>
</dbReference>
<evidence type="ECO:0000256" key="6">
    <source>
        <dbReference type="ARBA" id="ARBA00022481"/>
    </source>
</evidence>
<dbReference type="GO" id="GO:0042578">
    <property type="term" value="F:phosphoric ester hydrolase activity"/>
    <property type="evidence" value="ECO:0007669"/>
    <property type="project" value="TreeGrafter"/>
</dbReference>
<evidence type="ECO:0000256" key="12">
    <source>
        <dbReference type="ARBA" id="ARBA00022843"/>
    </source>
</evidence>
<feature type="domain" description="DNA-directed DNA polymerase X" evidence="24">
    <location>
        <begin position="1"/>
        <end position="316"/>
    </location>
</feature>
<dbReference type="InterPro" id="IPR037160">
    <property type="entry name" value="DNA_Pol_thumb_sf"/>
</dbReference>
<dbReference type="Gene3D" id="3.30.210.10">
    <property type="entry name" value="DNA polymerase, thumb domain"/>
    <property type="match status" value="1"/>
</dbReference>
<dbReference type="PANTHER" id="PTHR36928">
    <property type="entry name" value="PHOSPHATASE YCDX-RELATED"/>
    <property type="match status" value="1"/>
</dbReference>
<protein>
    <recommendedName>
        <fullName evidence="5">DNA polymerase beta</fullName>
        <ecNumber evidence="3">2.7.7.7</ecNumber>
        <ecNumber evidence="4">4.2.99.18</ecNumber>
    </recommendedName>
    <alternativeName>
        <fullName evidence="16">5'-deoxyribose-phosphate lyase</fullName>
    </alternativeName>
    <alternativeName>
        <fullName evidence="17">AP lyase</fullName>
    </alternativeName>
</protein>
<keyword evidence="6" id="KW-0488">Methylation</keyword>
<evidence type="ECO:0000256" key="18">
    <source>
        <dbReference type="ARBA" id="ARBA00044632"/>
    </source>
</evidence>
<dbReference type="SUPFAM" id="SSF47802">
    <property type="entry name" value="DNA polymerase beta, N-terminal domain-like"/>
    <property type="match status" value="1"/>
</dbReference>
<dbReference type="EMBL" id="WPAF01000046">
    <property type="protein sequence ID" value="KAF0132702.1"/>
    <property type="molecule type" value="Genomic_DNA"/>
</dbReference>
<dbReference type="GO" id="GO:0003887">
    <property type="term" value="F:DNA-directed DNA polymerase activity"/>
    <property type="evidence" value="ECO:0007669"/>
    <property type="project" value="UniProtKB-KW"/>
</dbReference>
<dbReference type="Proteomes" id="UP000488506">
    <property type="component" value="Unassembled WGS sequence"/>
</dbReference>
<keyword evidence="11" id="KW-0227">DNA damage</keyword>
<dbReference type="FunFam" id="3.20.20.140:FF:000047">
    <property type="entry name" value="PHP domain-containing protein"/>
    <property type="match status" value="1"/>
</dbReference>
<comment type="function">
    <text evidence="20">Repair polymerase that plays a key role in base-excision repair. During this process, the damaged base is excised by specific DNA glycosylases, the DNA backbone is nicked at the abasic site by an apurinic/apyrimidic (AP) endonuclease, and POLB removes 5'-deoxyribose-phosphate from the preincised AP site acting as a 5'-deoxyribose-phosphate lyase (5'-dRP lyase); through its DNA polymerase activity, it adds one nucleotide to the 3' end of the arising single-nucleotide gap. Conducts 'gap-filling' DNA synthesis in a stepwise distributive fashion rather than in a processive fashion as for other DNA polymerases. It is also able to cleave sugar-phosphate bonds 3' to an intact AP site, acting as an AP lyase.</text>
</comment>
<evidence type="ECO:0000256" key="14">
    <source>
        <dbReference type="ARBA" id="ARBA00023053"/>
    </source>
</evidence>
<sequence length="574" mass="64776">MENSEIAKILWEVSELLEFKSENPFKIRAYQKAARNIEGLPLSLEESYKSGGIKALKEIPGIGEAIAEHIEEIIKTGDFKKRKELLKEFPKSFLEMIEVQGIGPKTAMLLLKKRGIDSIEKLEKAIKSGALKGLVGFGEKKEQNILQGITHKKKTIGRHLLSEAHEYADLIINQMGKIKEIDQLLAAGSLRRQQETIGDIDILATSKNPEAVMHAFVKLPQVKRILAQGPTKSSVILKNEMQADIRVVDPKCFGAAAHYFTGNKLHNIKIREMAVKLGLKISEYGVFKNDKQIAGKTEEEVFESVGLSYIPPELREGSDEFEAAKKGNLPQLINYPDIRGDLHIHSTYSDGANTISEIAEFAIKMEYEYIAITDHTQSTRVARGQTAREIIKELEHIDELNSSYKNFKILKGAEVDILPDGTLDYKDELLKELDVVVAAVHSRFKMKKDDMTKRICTAMKNKYVNIISHPTGRIIRRRPPYELDMEEILKTASDTGTYLELNSQPDRLDLSDVNCRRAKEMGILIAINTDAHTKETLYFMQFGVSTARRGWLEAKNVINTNPIAKLMKLLYAKR</sequence>
<evidence type="ECO:0000256" key="20">
    <source>
        <dbReference type="ARBA" id="ARBA00045548"/>
    </source>
</evidence>
<dbReference type="InterPro" id="IPR002054">
    <property type="entry name" value="DNA-dir_DNA_pol_X"/>
</dbReference>
<dbReference type="InterPro" id="IPR050243">
    <property type="entry name" value="PHP_phosphatase"/>
</dbReference>
<dbReference type="InterPro" id="IPR003141">
    <property type="entry name" value="Pol/His_phosphatase_N"/>
</dbReference>
<evidence type="ECO:0000256" key="10">
    <source>
        <dbReference type="ARBA" id="ARBA00022705"/>
    </source>
</evidence>
<organism evidence="25 26">
    <name type="scientific">Candidatus Saganbacteria bacterium</name>
    <dbReference type="NCBI Taxonomy" id="2575572"/>
    <lineage>
        <taxon>Bacteria</taxon>
        <taxon>Bacillati</taxon>
        <taxon>Saganbacteria</taxon>
    </lineage>
</organism>
<evidence type="ECO:0000256" key="13">
    <source>
        <dbReference type="ARBA" id="ARBA00022932"/>
    </source>
</evidence>
<reference evidence="25 26" key="1">
    <citation type="submission" date="2019-12" db="EMBL/GenBank/DDBJ databases">
        <authorList>
            <person name="Wolfe R."/>
            <person name="Danczak R."/>
            <person name="Wilkins M."/>
        </authorList>
    </citation>
    <scope>NUCLEOTIDE SEQUENCE [LARGE SCALE GENOMIC DNA]</scope>
    <source>
        <strain evidence="25">X2_MaxBin.013</strain>
    </source>
</reference>
<dbReference type="AlphaFoldDB" id="A0A833KZI9"/>
<dbReference type="Pfam" id="PF02811">
    <property type="entry name" value="PHP"/>
    <property type="match status" value="1"/>
</dbReference>
<dbReference type="InterPro" id="IPR010996">
    <property type="entry name" value="HHH_MUS81"/>
</dbReference>
<comment type="catalytic activity">
    <reaction evidence="18">
        <text>2'-deoxyribonucleotide-(2'-deoxyribose 5'-phosphate)-2'-deoxyribonucleotide-DNA = a 3'-end 2'-deoxyribonucleotide-(2,3-dehydro-2,3-deoxyribose 5'-phosphate)-DNA + a 5'-end 5'-phospho-2'-deoxyribonucleoside-DNA + H(+)</text>
        <dbReference type="Rhea" id="RHEA:66592"/>
        <dbReference type="Rhea" id="RHEA-COMP:13180"/>
        <dbReference type="Rhea" id="RHEA-COMP:16897"/>
        <dbReference type="Rhea" id="RHEA-COMP:17067"/>
        <dbReference type="ChEBI" id="CHEBI:15378"/>
        <dbReference type="ChEBI" id="CHEBI:136412"/>
        <dbReference type="ChEBI" id="CHEBI:157695"/>
        <dbReference type="ChEBI" id="CHEBI:167181"/>
        <dbReference type="EC" id="4.2.99.18"/>
    </reaction>
</comment>
<dbReference type="InterPro" id="IPR022311">
    <property type="entry name" value="PolX-like"/>
</dbReference>
<evidence type="ECO:0000256" key="17">
    <source>
        <dbReference type="ARBA" id="ARBA00035726"/>
    </source>
</evidence>
<evidence type="ECO:0000256" key="2">
    <source>
        <dbReference type="ARBA" id="ARBA00004496"/>
    </source>
</evidence>
<dbReference type="InterPro" id="IPR002008">
    <property type="entry name" value="DNA_pol_X_beta-like"/>
</dbReference>
<evidence type="ECO:0000256" key="1">
    <source>
        <dbReference type="ARBA" id="ARBA00001946"/>
    </source>
</evidence>
<evidence type="ECO:0000259" key="23">
    <source>
        <dbReference type="SMART" id="SM00481"/>
    </source>
</evidence>
<keyword evidence="10" id="KW-0235">DNA replication</keyword>
<dbReference type="EC" id="4.2.99.18" evidence="4"/>
<keyword evidence="15" id="KW-0234">DNA repair</keyword>
<evidence type="ECO:0000256" key="21">
    <source>
        <dbReference type="ARBA" id="ARBA00049244"/>
    </source>
</evidence>
<dbReference type="InterPro" id="IPR016195">
    <property type="entry name" value="Pol/histidinol_Pase-like"/>
</dbReference>
<name>A0A833KZI9_UNCSA</name>
<dbReference type="InterPro" id="IPR027421">
    <property type="entry name" value="DNA_pol_lamdba_lyase_dom_sf"/>
</dbReference>
<dbReference type="PIRSF" id="PIRSF005047">
    <property type="entry name" value="UCP005047_YshC"/>
    <property type="match status" value="1"/>
</dbReference>
<comment type="caution">
    <text evidence="25">The sequence shown here is derived from an EMBL/GenBank/DDBJ whole genome shotgun (WGS) entry which is preliminary data.</text>
</comment>
<evidence type="ECO:0000256" key="16">
    <source>
        <dbReference type="ARBA" id="ARBA00035717"/>
    </source>
</evidence>
<dbReference type="GO" id="GO:0006281">
    <property type="term" value="P:DNA repair"/>
    <property type="evidence" value="ECO:0007669"/>
    <property type="project" value="UniProtKB-KW"/>
</dbReference>
<dbReference type="SMART" id="SM00483">
    <property type="entry name" value="POLXc"/>
    <property type="match status" value="1"/>
</dbReference>
<keyword evidence="12" id="KW-0832">Ubl conjugation</keyword>
<proteinExistence type="predicted"/>
<dbReference type="GO" id="GO:0003677">
    <property type="term" value="F:DNA binding"/>
    <property type="evidence" value="ECO:0007669"/>
    <property type="project" value="InterPro"/>
</dbReference>
<evidence type="ECO:0000313" key="25">
    <source>
        <dbReference type="EMBL" id="KAF0132702.1"/>
    </source>
</evidence>
<dbReference type="GO" id="GO:0140078">
    <property type="term" value="F:class I DNA-(apurinic or apyrimidinic site) endonuclease activity"/>
    <property type="evidence" value="ECO:0007669"/>
    <property type="project" value="UniProtKB-EC"/>
</dbReference>
<accession>A0A833KZI9</accession>
<evidence type="ECO:0000256" key="5">
    <source>
        <dbReference type="ARBA" id="ARBA00020020"/>
    </source>
</evidence>
<dbReference type="Gene3D" id="1.10.150.110">
    <property type="entry name" value="DNA polymerase beta, N-terminal domain-like"/>
    <property type="match status" value="1"/>
</dbReference>
<evidence type="ECO:0000256" key="19">
    <source>
        <dbReference type="ARBA" id="ARBA00044678"/>
    </source>
</evidence>
<evidence type="ECO:0000259" key="22">
    <source>
        <dbReference type="SMART" id="SM00278"/>
    </source>
</evidence>
<dbReference type="SUPFAM" id="SSF81301">
    <property type="entry name" value="Nucleotidyltransferase"/>
    <property type="match status" value="1"/>
</dbReference>
<dbReference type="Pfam" id="PF14791">
    <property type="entry name" value="DNA_pol_B_thumb"/>
    <property type="match status" value="1"/>
</dbReference>
<evidence type="ECO:0000256" key="15">
    <source>
        <dbReference type="ARBA" id="ARBA00023204"/>
    </source>
</evidence>
<dbReference type="InterPro" id="IPR010994">
    <property type="entry name" value="RuvA_2-like"/>
</dbReference>
<gene>
    <name evidence="25" type="ORF">FD145_1589</name>
</gene>
<dbReference type="InterPro" id="IPR003583">
    <property type="entry name" value="Hlx-hairpin-Hlx_DNA-bd_motif"/>
</dbReference>
<keyword evidence="9" id="KW-0548">Nucleotidyltransferase</keyword>
<dbReference type="InterPro" id="IPR043519">
    <property type="entry name" value="NT_sf"/>
</dbReference>
<dbReference type="Pfam" id="PF14792">
    <property type="entry name" value="DNA_pol_B_palm"/>
    <property type="match status" value="1"/>
</dbReference>
<dbReference type="SMART" id="SM00278">
    <property type="entry name" value="HhH1"/>
    <property type="match status" value="3"/>
</dbReference>
<dbReference type="EC" id="2.7.7.7" evidence="3"/>
<dbReference type="PRINTS" id="PR00870">
    <property type="entry name" value="DNAPOLXBETA"/>
</dbReference>
<dbReference type="CDD" id="cd07436">
    <property type="entry name" value="PHP_PolX"/>
    <property type="match status" value="1"/>
</dbReference>
<comment type="catalytic activity">
    <reaction evidence="19">
        <text>a 5'-end 2'-deoxyribose-2'-deoxyribonucleotide-DNA = (2E,4S)-4-hydroxypenten-2-al-5-phosphate + a 5'-end 5'-phospho-2'-deoxyribonucleoside-DNA + H(+)</text>
        <dbReference type="Rhea" id="RHEA:76255"/>
        <dbReference type="Rhea" id="RHEA-COMP:13180"/>
        <dbReference type="Rhea" id="RHEA-COMP:18657"/>
        <dbReference type="ChEBI" id="CHEBI:15378"/>
        <dbReference type="ChEBI" id="CHEBI:136412"/>
        <dbReference type="ChEBI" id="CHEBI:195194"/>
        <dbReference type="ChEBI" id="CHEBI:195195"/>
    </reaction>
</comment>
<dbReference type="SUPFAM" id="SSF89550">
    <property type="entry name" value="PHP domain-like"/>
    <property type="match status" value="1"/>
</dbReference>
<comment type="subcellular location">
    <subcellularLocation>
        <location evidence="2">Cytoplasm</location>
    </subcellularLocation>
</comment>
<dbReference type="GO" id="GO:0005829">
    <property type="term" value="C:cytosol"/>
    <property type="evidence" value="ECO:0007669"/>
    <property type="project" value="TreeGrafter"/>
</dbReference>
<dbReference type="Gene3D" id="1.10.150.20">
    <property type="entry name" value="5' to 3' exonuclease, C-terminal subdomain"/>
    <property type="match status" value="1"/>
</dbReference>
<keyword evidence="7" id="KW-0237">DNA synthesis</keyword>
<dbReference type="SMART" id="SM00481">
    <property type="entry name" value="POLIIIAc"/>
    <property type="match status" value="1"/>
</dbReference>
<evidence type="ECO:0000256" key="11">
    <source>
        <dbReference type="ARBA" id="ARBA00022763"/>
    </source>
</evidence>
<feature type="domain" description="Helix-hairpin-helix DNA-binding motif class 1" evidence="22">
    <location>
        <begin position="94"/>
        <end position="113"/>
    </location>
</feature>
<feature type="domain" description="Helix-hairpin-helix DNA-binding motif class 1" evidence="22">
    <location>
        <begin position="129"/>
        <end position="148"/>
    </location>
</feature>
<dbReference type="InterPro" id="IPR028207">
    <property type="entry name" value="DNA_pol_B_palm_palm"/>
</dbReference>
<evidence type="ECO:0000256" key="7">
    <source>
        <dbReference type="ARBA" id="ARBA00022634"/>
    </source>
</evidence>
<evidence type="ECO:0000256" key="9">
    <source>
        <dbReference type="ARBA" id="ARBA00022695"/>
    </source>
</evidence>
<evidence type="ECO:0000256" key="8">
    <source>
        <dbReference type="ARBA" id="ARBA00022679"/>
    </source>
</evidence>
<keyword evidence="8" id="KW-0808">Transferase</keyword>
<evidence type="ECO:0000259" key="24">
    <source>
        <dbReference type="SMART" id="SM00483"/>
    </source>
</evidence>
<dbReference type="GO" id="GO:0008270">
    <property type="term" value="F:zinc ion binding"/>
    <property type="evidence" value="ECO:0007669"/>
    <property type="project" value="TreeGrafter"/>
</dbReference>
<dbReference type="Gene3D" id="3.30.460.10">
    <property type="entry name" value="Beta Polymerase, domain 2"/>
    <property type="match status" value="1"/>
</dbReference>
<keyword evidence="14" id="KW-0915">Sodium</keyword>
<comment type="cofactor">
    <cofactor evidence="1">
        <name>Mg(2+)</name>
        <dbReference type="ChEBI" id="CHEBI:18420"/>
    </cofactor>
</comment>
<dbReference type="InterPro" id="IPR047967">
    <property type="entry name" value="PolX_PHP"/>
</dbReference>
<dbReference type="Pfam" id="PF14716">
    <property type="entry name" value="HHH_8"/>
    <property type="match status" value="1"/>
</dbReference>
<comment type="catalytic activity">
    <reaction evidence="21">
        <text>DNA(n) + a 2'-deoxyribonucleoside 5'-triphosphate = DNA(n+1) + diphosphate</text>
        <dbReference type="Rhea" id="RHEA:22508"/>
        <dbReference type="Rhea" id="RHEA-COMP:17339"/>
        <dbReference type="Rhea" id="RHEA-COMP:17340"/>
        <dbReference type="ChEBI" id="CHEBI:33019"/>
        <dbReference type="ChEBI" id="CHEBI:61560"/>
        <dbReference type="ChEBI" id="CHEBI:173112"/>
        <dbReference type="EC" id="2.7.7.7"/>
    </reaction>
</comment>
<dbReference type="NCBIfam" id="NF006375">
    <property type="entry name" value="PRK08609.1"/>
    <property type="match status" value="1"/>
</dbReference>
<keyword evidence="13" id="KW-0239">DNA-directed DNA polymerase</keyword>
<dbReference type="Gene3D" id="3.20.20.140">
    <property type="entry name" value="Metal-dependent hydrolases"/>
    <property type="match status" value="1"/>
</dbReference>
<dbReference type="SUPFAM" id="SSF47781">
    <property type="entry name" value="RuvA domain 2-like"/>
    <property type="match status" value="1"/>
</dbReference>
<evidence type="ECO:0000256" key="3">
    <source>
        <dbReference type="ARBA" id="ARBA00012417"/>
    </source>
</evidence>
<dbReference type="CDD" id="cd00141">
    <property type="entry name" value="NT_POLXc"/>
    <property type="match status" value="1"/>
</dbReference>
<dbReference type="InterPro" id="IPR029398">
    <property type="entry name" value="PolB_thumb"/>
</dbReference>
<dbReference type="PANTHER" id="PTHR36928:SF1">
    <property type="entry name" value="PHOSPHATASE YCDX-RELATED"/>
    <property type="match status" value="1"/>
</dbReference>
<evidence type="ECO:0000256" key="4">
    <source>
        <dbReference type="ARBA" id="ARBA00012720"/>
    </source>
</evidence>